<reference evidence="2 3" key="1">
    <citation type="submission" date="2024-01" db="EMBL/GenBank/DDBJ databases">
        <title>The complete chloroplast genome sequence of Lithospermum erythrorhizon: insights into the phylogenetic relationship among Boraginaceae species and the maternal lineages of purple gromwells.</title>
        <authorList>
            <person name="Okada T."/>
            <person name="Watanabe K."/>
        </authorList>
    </citation>
    <scope>NUCLEOTIDE SEQUENCE [LARGE SCALE GENOMIC DNA]</scope>
</reference>
<name>A0AAV3RHH3_LITER</name>
<evidence type="ECO:0000256" key="1">
    <source>
        <dbReference type="SAM" id="Phobius"/>
    </source>
</evidence>
<keyword evidence="3" id="KW-1185">Reference proteome</keyword>
<dbReference type="PANTHER" id="PTHR21477">
    <property type="entry name" value="ZGC:172139"/>
    <property type="match status" value="1"/>
</dbReference>
<evidence type="ECO:0008006" key="4">
    <source>
        <dbReference type="Google" id="ProtNLM"/>
    </source>
</evidence>
<keyword evidence="1" id="KW-1133">Transmembrane helix</keyword>
<keyword evidence="1" id="KW-0812">Transmembrane</keyword>
<keyword evidence="1" id="KW-0472">Membrane</keyword>
<evidence type="ECO:0000313" key="3">
    <source>
        <dbReference type="Proteomes" id="UP001454036"/>
    </source>
</evidence>
<feature type="transmembrane region" description="Helical" evidence="1">
    <location>
        <begin position="20"/>
        <end position="37"/>
    </location>
</feature>
<sequence length="400" mass="45211">MELKLLKKGIIYTRKGRNLIYGLGALVVTTYGAYRVYHLPSVIKKRQRLIKLLGIFVSVIEMVSDSAEAIGVVSKDLKEFVQSDSDEIPRSLKQISKITYSDEFSGSVTSITKAVTEGMLKGYRCESETLRGDVKMSETERFSDRVLDKLFSDSGSGFAANVIGSFTKNFAMAYYSHKPRNVEDLETGNSPKWIDVVSNEKYRVVIGDYIQKFVSSAVSVYLDKTMNINTYDDIFSGLTNPKHEKEIKEMLVSVSNGAVETFVRTSHNVLTNSGSNKNSNPKFSMLPIDISENLKHLDKMNKGGIWMRHLSSTFAVSSNKRFVLDLTGRVTFETVRSFLKFLIGKLCECLRRSVDVVEETVVQKGVEAFRYVSRKTTVVVTICISLYLHIWRTPWFLVHL</sequence>
<evidence type="ECO:0000313" key="2">
    <source>
        <dbReference type="EMBL" id="GAA0175705.1"/>
    </source>
</evidence>
<dbReference type="EMBL" id="BAABME010009731">
    <property type="protein sequence ID" value="GAA0175705.1"/>
    <property type="molecule type" value="Genomic_DNA"/>
</dbReference>
<accession>A0AAV3RHH3</accession>
<gene>
    <name evidence="2" type="ORF">LIER_28828</name>
</gene>
<organism evidence="2 3">
    <name type="scientific">Lithospermum erythrorhizon</name>
    <name type="common">Purple gromwell</name>
    <name type="synonym">Lithospermum officinale var. erythrorhizon</name>
    <dbReference type="NCBI Taxonomy" id="34254"/>
    <lineage>
        <taxon>Eukaryota</taxon>
        <taxon>Viridiplantae</taxon>
        <taxon>Streptophyta</taxon>
        <taxon>Embryophyta</taxon>
        <taxon>Tracheophyta</taxon>
        <taxon>Spermatophyta</taxon>
        <taxon>Magnoliopsida</taxon>
        <taxon>eudicotyledons</taxon>
        <taxon>Gunneridae</taxon>
        <taxon>Pentapetalae</taxon>
        <taxon>asterids</taxon>
        <taxon>lamiids</taxon>
        <taxon>Boraginales</taxon>
        <taxon>Boraginaceae</taxon>
        <taxon>Boraginoideae</taxon>
        <taxon>Lithospermeae</taxon>
        <taxon>Lithospermum</taxon>
    </lineage>
</organism>
<proteinExistence type="predicted"/>
<dbReference type="AlphaFoldDB" id="A0AAV3RHH3"/>
<comment type="caution">
    <text evidence="2">The sequence shown here is derived from an EMBL/GenBank/DDBJ whole genome shotgun (WGS) entry which is preliminary data.</text>
</comment>
<dbReference type="Proteomes" id="UP001454036">
    <property type="component" value="Unassembled WGS sequence"/>
</dbReference>
<dbReference type="PANTHER" id="PTHR21477:SF12">
    <property type="entry name" value="PROTEIN PHLOEM PROTEIN 2-LIKE A10"/>
    <property type="match status" value="1"/>
</dbReference>
<protein>
    <recommendedName>
        <fullName evidence="4">Protein PHLOEM PROTEIN 2-LIKE A10</fullName>
    </recommendedName>
</protein>
<dbReference type="InterPro" id="IPR019141">
    <property type="entry name" value="DUF2045"/>
</dbReference>